<accession>A0A6I6E962</accession>
<dbReference type="PRINTS" id="PR00508">
    <property type="entry name" value="S21N4MTFRASE"/>
</dbReference>
<dbReference type="GO" id="GO:0003677">
    <property type="term" value="F:DNA binding"/>
    <property type="evidence" value="ECO:0007669"/>
    <property type="project" value="InterPro"/>
</dbReference>
<dbReference type="SUPFAM" id="SSF53335">
    <property type="entry name" value="S-adenosyl-L-methionine-dependent methyltransferases"/>
    <property type="match status" value="1"/>
</dbReference>
<dbReference type="GO" id="GO:0032259">
    <property type="term" value="P:methylation"/>
    <property type="evidence" value="ECO:0007669"/>
    <property type="project" value="UniProtKB-KW"/>
</dbReference>
<dbReference type="KEGG" id="moj:D7D94_08640"/>
<dbReference type="RefSeq" id="WP_156242229.1">
    <property type="nucleotide sequence ID" value="NZ_BAAAZL010000004.1"/>
</dbReference>
<keyword evidence="3 5" id="KW-0808">Transferase</keyword>
<feature type="domain" description="DNA methylase N-4/N-6" evidence="4">
    <location>
        <begin position="164"/>
        <end position="512"/>
    </location>
</feature>
<comment type="similarity">
    <text evidence="1">Belongs to the N(4)/N(6)-methyltransferase family.</text>
</comment>
<dbReference type="InterPro" id="IPR002052">
    <property type="entry name" value="DNA_methylase_N6_adenine_CS"/>
</dbReference>
<sequence>MARIHELIKQLRTSNPSLGNEIARELEVLSQRRAFGLNFERHTPEAVELPGRRVRVGDVVRILPPRGETPKASDDKLWRVRSFEGTGDARVAHLESVARTDEGERASSAVEDVVVVTEFREPIYPGLVSTGKVERGGDKPFHAVINAENYHALQALLFTHRGSVDAIYIDPPYNSGARDWKYNNDYVEGDDMYRHSKWLAFMERRLLLAKELLNPDDSVLIVTIDEKEYLRLGLLLEQLFPTCKIQMVSSVINPRGVVRANEFSRSNEFIFFVWAPHTRLHAPGRTDSRGEAVAWETMRRRSLAGRRGNKGPGACGPNQFFAIHVDPVTGHIVGRGDPLPLNFDVAQYEPPAGTVAVFPARDDGTEMNWSLTDTAFDARWQQGFVRAGKATLDKPQKYLIQYILGGVIEDIASGKARVTGRAPDGSVRAEYVEEKSAMPHTQWDLPAHNAQENGTGLLRRILPDRRFPYAKSLYAVEDALRLFIAAKPTAVVLDFFSGSGSTAHAVMRLNKRDSGHRVSISVTNNEVGADEQQKLRAQGLRRGDPEWERWGICDYITKPRVAAAITGKTPHGEPIKGDYKFNDEFPMADGLEENVEFFTLTYETPMRVQSHREFARIAPLLWVRAGSRGRRIEVLPDGWDVAEAYGVLDDIDKSDEFVSAMAANPDARLAFIVTDEDRFFEAIAHALPEEVEPVRLYDAYLRNFEIDAMRGAR</sequence>
<dbReference type="REBASE" id="369154">
    <property type="entry name" value="M.MorMB10ORF8640P"/>
</dbReference>
<dbReference type="AlphaFoldDB" id="A0A6I6E962"/>
<evidence type="ECO:0000259" key="4">
    <source>
        <dbReference type="Pfam" id="PF01555"/>
    </source>
</evidence>
<dbReference type="InterPro" id="IPR002941">
    <property type="entry name" value="DNA_methylase_N4/N6"/>
</dbReference>
<evidence type="ECO:0000256" key="2">
    <source>
        <dbReference type="ARBA" id="ARBA00022603"/>
    </source>
</evidence>
<name>A0A6I6E962_9MICO</name>
<dbReference type="Gene3D" id="3.40.50.150">
    <property type="entry name" value="Vaccinia Virus protein VP39"/>
    <property type="match status" value="1"/>
</dbReference>
<dbReference type="Proteomes" id="UP000422989">
    <property type="component" value="Chromosome"/>
</dbReference>
<evidence type="ECO:0000313" key="6">
    <source>
        <dbReference type="Proteomes" id="UP000422989"/>
    </source>
</evidence>
<protein>
    <submittedName>
        <fullName evidence="5">Site-specific DNA-methyltransferase</fullName>
    </submittedName>
</protein>
<dbReference type="InterPro" id="IPR029063">
    <property type="entry name" value="SAM-dependent_MTases_sf"/>
</dbReference>
<dbReference type="GO" id="GO:0008170">
    <property type="term" value="F:N-methyltransferase activity"/>
    <property type="evidence" value="ECO:0007669"/>
    <property type="project" value="InterPro"/>
</dbReference>
<evidence type="ECO:0000256" key="3">
    <source>
        <dbReference type="ARBA" id="ARBA00022679"/>
    </source>
</evidence>
<proteinExistence type="inferred from homology"/>
<reference evidence="5 6" key="1">
    <citation type="submission" date="2018-09" db="EMBL/GenBank/DDBJ databases">
        <title>Whole genome sequencing of Microbacterium oryzae strain MB-10T.</title>
        <authorList>
            <person name="Das S.K."/>
        </authorList>
    </citation>
    <scope>NUCLEOTIDE SEQUENCE [LARGE SCALE GENOMIC DNA]</scope>
    <source>
        <strain evidence="5 6">MB-10</strain>
    </source>
</reference>
<dbReference type="PROSITE" id="PS00092">
    <property type="entry name" value="N6_MTASE"/>
    <property type="match status" value="1"/>
</dbReference>
<dbReference type="OrthoDB" id="9773060at2"/>
<evidence type="ECO:0000256" key="1">
    <source>
        <dbReference type="ARBA" id="ARBA00006594"/>
    </source>
</evidence>
<dbReference type="Pfam" id="PF01555">
    <property type="entry name" value="N6_N4_Mtase"/>
    <property type="match status" value="1"/>
</dbReference>
<dbReference type="EMBL" id="CP032550">
    <property type="protein sequence ID" value="QGU27728.1"/>
    <property type="molecule type" value="Genomic_DNA"/>
</dbReference>
<gene>
    <name evidence="5" type="ORF">D7D94_08640</name>
</gene>
<organism evidence="5 6">
    <name type="scientific">Microbacterium oryzae</name>
    <dbReference type="NCBI Taxonomy" id="743009"/>
    <lineage>
        <taxon>Bacteria</taxon>
        <taxon>Bacillati</taxon>
        <taxon>Actinomycetota</taxon>
        <taxon>Actinomycetes</taxon>
        <taxon>Micrococcales</taxon>
        <taxon>Microbacteriaceae</taxon>
        <taxon>Microbacterium</taxon>
    </lineage>
</organism>
<dbReference type="InterPro" id="IPR001091">
    <property type="entry name" value="RM_Methyltransferase"/>
</dbReference>
<keyword evidence="6" id="KW-1185">Reference proteome</keyword>
<keyword evidence="2 5" id="KW-0489">Methyltransferase</keyword>
<evidence type="ECO:0000313" key="5">
    <source>
        <dbReference type="EMBL" id="QGU27728.1"/>
    </source>
</evidence>